<dbReference type="Gene3D" id="1.10.10.60">
    <property type="entry name" value="Homeodomain-like"/>
    <property type="match status" value="1"/>
</dbReference>
<dbReference type="InterPro" id="IPR002492">
    <property type="entry name" value="Transposase_Tc1-like"/>
</dbReference>
<dbReference type="PANTHER" id="PTHR23022">
    <property type="entry name" value="TRANSPOSABLE ELEMENT-RELATED"/>
    <property type="match status" value="1"/>
</dbReference>
<dbReference type="EMBL" id="CAUEEQ010003202">
    <property type="protein sequence ID" value="CAJ0924592.1"/>
    <property type="molecule type" value="Genomic_DNA"/>
</dbReference>
<dbReference type="InterPro" id="IPR047655">
    <property type="entry name" value="Transpos_IS630-like"/>
</dbReference>
<feature type="domain" description="Transposase Tc1-like" evidence="4">
    <location>
        <begin position="64"/>
        <end position="133"/>
    </location>
</feature>
<dbReference type="InterPro" id="IPR036397">
    <property type="entry name" value="RNaseH_sf"/>
</dbReference>
<dbReference type="Gene3D" id="3.30.420.10">
    <property type="entry name" value="Ribonuclease H-like superfamily/Ribonuclease H"/>
    <property type="match status" value="1"/>
</dbReference>
<evidence type="ECO:0000259" key="5">
    <source>
        <dbReference type="Pfam" id="PF13358"/>
    </source>
</evidence>
<dbReference type="InterPro" id="IPR023214">
    <property type="entry name" value="HAD_sf"/>
</dbReference>
<evidence type="ECO:0000256" key="1">
    <source>
        <dbReference type="ARBA" id="ARBA00001946"/>
    </source>
</evidence>
<dbReference type="SUPFAM" id="SSF56784">
    <property type="entry name" value="HAD-like"/>
    <property type="match status" value="1"/>
</dbReference>
<evidence type="ECO:0000256" key="3">
    <source>
        <dbReference type="ARBA" id="ARBA00022842"/>
    </source>
</evidence>
<dbReference type="Pfam" id="PF13358">
    <property type="entry name" value="DDE_3"/>
    <property type="match status" value="1"/>
</dbReference>
<dbReference type="Proteomes" id="UP001176940">
    <property type="component" value="Unassembled WGS sequence"/>
</dbReference>
<evidence type="ECO:0000256" key="2">
    <source>
        <dbReference type="ARBA" id="ARBA00022723"/>
    </source>
</evidence>
<gene>
    <name evidence="6" type="ORF">RIMI_LOCUS2310328</name>
</gene>
<dbReference type="PANTHER" id="PTHR23022:SF134">
    <property type="entry name" value="TRANSPOSABLE ELEMENT TC1 TRANSPOSASE"/>
    <property type="match status" value="1"/>
</dbReference>
<evidence type="ECO:0008006" key="8">
    <source>
        <dbReference type="Google" id="ProtNLM"/>
    </source>
</evidence>
<dbReference type="NCBIfam" id="TIGR01458">
    <property type="entry name" value="HAD-SF-IIA-hyp3"/>
    <property type="match status" value="1"/>
</dbReference>
<dbReference type="CDD" id="cd00090">
    <property type="entry name" value="HTH_ARSR"/>
    <property type="match status" value="1"/>
</dbReference>
<dbReference type="Gene3D" id="3.40.50.1000">
    <property type="entry name" value="HAD superfamily/HAD-like"/>
    <property type="match status" value="1"/>
</dbReference>
<keyword evidence="2" id="KW-0479">Metal-binding</keyword>
<keyword evidence="7" id="KW-1185">Reference proteome</keyword>
<feature type="domain" description="Tc1-like transposase DDE" evidence="5">
    <location>
        <begin position="143"/>
        <end position="295"/>
    </location>
</feature>
<organism evidence="6 7">
    <name type="scientific">Ranitomeya imitator</name>
    <name type="common">mimic poison frog</name>
    <dbReference type="NCBI Taxonomy" id="111125"/>
    <lineage>
        <taxon>Eukaryota</taxon>
        <taxon>Metazoa</taxon>
        <taxon>Chordata</taxon>
        <taxon>Craniata</taxon>
        <taxon>Vertebrata</taxon>
        <taxon>Euteleostomi</taxon>
        <taxon>Amphibia</taxon>
        <taxon>Batrachia</taxon>
        <taxon>Anura</taxon>
        <taxon>Neobatrachia</taxon>
        <taxon>Hyloidea</taxon>
        <taxon>Dendrobatidae</taxon>
        <taxon>Dendrobatinae</taxon>
        <taxon>Ranitomeya</taxon>
    </lineage>
</organism>
<reference evidence="6" key="1">
    <citation type="submission" date="2023-07" db="EMBL/GenBank/DDBJ databases">
        <authorList>
            <person name="Stuckert A."/>
        </authorList>
    </citation>
    <scope>NUCLEOTIDE SEQUENCE</scope>
</reference>
<accession>A0ABN9KUI1</accession>
<proteinExistence type="predicted"/>
<dbReference type="InterPro" id="IPR036412">
    <property type="entry name" value="HAD-like_sf"/>
</dbReference>
<evidence type="ECO:0000313" key="6">
    <source>
        <dbReference type="EMBL" id="CAJ0924592.1"/>
    </source>
</evidence>
<comment type="cofactor">
    <cofactor evidence="1">
        <name>Mg(2+)</name>
        <dbReference type="ChEBI" id="CHEBI:18420"/>
    </cofactor>
</comment>
<keyword evidence="3" id="KW-0460">Magnesium</keyword>
<dbReference type="InterPro" id="IPR009057">
    <property type="entry name" value="Homeodomain-like_sf"/>
</dbReference>
<comment type="caution">
    <text evidence="6">The sequence shown here is derived from an EMBL/GenBank/DDBJ whole genome shotgun (WGS) entry which is preliminary data.</text>
</comment>
<dbReference type="SUPFAM" id="SSF46689">
    <property type="entry name" value="Homeodomain-like"/>
    <property type="match status" value="1"/>
</dbReference>
<dbReference type="Pfam" id="PF13242">
    <property type="entry name" value="Hydrolase_like"/>
    <property type="match status" value="1"/>
</dbReference>
<dbReference type="NCBIfam" id="NF033545">
    <property type="entry name" value="transpos_IS630"/>
    <property type="match status" value="1"/>
</dbReference>
<dbReference type="InterPro" id="IPR038717">
    <property type="entry name" value="Tc1-like_DDE_dom"/>
</dbReference>
<dbReference type="InterPro" id="IPR052338">
    <property type="entry name" value="Transposase_5"/>
</dbReference>
<protein>
    <recommendedName>
        <fullName evidence="8">Transposase</fullName>
    </recommendedName>
</protein>
<evidence type="ECO:0000259" key="4">
    <source>
        <dbReference type="Pfam" id="PF01498"/>
    </source>
</evidence>
<dbReference type="InterPro" id="IPR006355">
    <property type="entry name" value="LHPP/HDHD2"/>
</dbReference>
<dbReference type="Pfam" id="PF01498">
    <property type="entry name" value="HTH_Tnp_Tc3_2"/>
    <property type="match status" value="1"/>
</dbReference>
<dbReference type="InterPro" id="IPR011991">
    <property type="entry name" value="ArsR-like_HTH"/>
</dbReference>
<sequence>MGKTSDLTDVKKAIIDTLKQEGKTQKEISQQIGCSQSAVSRHLNGKSVGRKQCGRKRCTTRRGDRTLRKIVEKDRFQTLGNLRKQWTESGVETSRATVHRRVQEMGYRCRIPQVKPLLNHKQRQRRLTWATEKQHWTVAKWSQVLFSDESKFCMSFGNQGARVWRKTGEKEMPKCLKSSVKYPQSVMVWGAMSAAGVGPLCFIKGRVNAASYQEILEHFMLPSAEMLYGDEDFIFQHDLAPAHSAKTTGKWFTDHGITVLNWPANSPDLNPIENLWDIVKRKLRDARPNTLDELKAAIEASWASITSQQCHRLIASMPRRIEAVISAKGFPTKLALDGAPIIAIHKARYYKKKDGLALGPGPFVTALEYATDTKAIVVGKPEKTFFLEALRSTDCCPEEAVMIGDDCRDDIGGAQDTGMLGILVKTGKYRIGDESRITPAPHLTCADFPQAVDHILKNLL</sequence>
<evidence type="ECO:0000313" key="7">
    <source>
        <dbReference type="Proteomes" id="UP001176940"/>
    </source>
</evidence>
<name>A0ABN9KUI1_9NEOB</name>